<evidence type="ECO:0000313" key="5">
    <source>
        <dbReference type="EMBL" id="AHF26299.1"/>
    </source>
</evidence>
<name>W0FS03_9BACT</name>
<dbReference type="SUPFAM" id="SSF51430">
    <property type="entry name" value="NAD(P)-linked oxidoreductase"/>
    <property type="match status" value="1"/>
</dbReference>
<evidence type="ECO:0000256" key="1">
    <source>
        <dbReference type="ARBA" id="ARBA00022723"/>
    </source>
</evidence>
<dbReference type="CDD" id="cd19096">
    <property type="entry name" value="AKR_Fe-S_oxidoreductase"/>
    <property type="match status" value="1"/>
</dbReference>
<evidence type="ECO:0000259" key="4">
    <source>
        <dbReference type="PROSITE" id="PS51379"/>
    </source>
</evidence>
<dbReference type="PANTHER" id="PTHR43312:SF2">
    <property type="entry name" value="OXIDOREDUCTASE"/>
    <property type="match status" value="1"/>
</dbReference>
<dbReference type="EMBL" id="KC246875">
    <property type="protein sequence ID" value="AHF26299.1"/>
    <property type="molecule type" value="Genomic_DNA"/>
</dbReference>
<dbReference type="Pfam" id="PF00248">
    <property type="entry name" value="Aldo_ket_red"/>
    <property type="match status" value="1"/>
</dbReference>
<dbReference type="GO" id="GO:0051536">
    <property type="term" value="F:iron-sulfur cluster binding"/>
    <property type="evidence" value="ECO:0007669"/>
    <property type="project" value="UniProtKB-KW"/>
</dbReference>
<keyword evidence="2" id="KW-0408">Iron</keyword>
<dbReference type="InterPro" id="IPR017900">
    <property type="entry name" value="4Fe4S_Fe_S_CS"/>
</dbReference>
<reference evidence="5" key="1">
    <citation type="journal article" date="2013" name="PLoS ONE">
        <title>Metagenomic insights into the carbohydrate-active enzymes carried by the microorganisms adhering to solid digesta in the rumen of cows.</title>
        <authorList>
            <person name="Wang L."/>
            <person name="Hatem A."/>
            <person name="Catalyurek U.V."/>
            <person name="Morrison M."/>
            <person name="Yu Z."/>
        </authorList>
    </citation>
    <scope>NUCLEOTIDE SEQUENCE</scope>
</reference>
<dbReference type="PANTHER" id="PTHR43312">
    <property type="entry name" value="D-THREO-ALDOSE 1-DEHYDROGENASE"/>
    <property type="match status" value="1"/>
</dbReference>
<keyword evidence="3" id="KW-0411">Iron-sulfur</keyword>
<dbReference type="InterPro" id="IPR017896">
    <property type="entry name" value="4Fe4S_Fe-S-bd"/>
</dbReference>
<dbReference type="Pfam" id="PF13187">
    <property type="entry name" value="Fer4_9"/>
    <property type="match status" value="1"/>
</dbReference>
<dbReference type="InterPro" id="IPR036812">
    <property type="entry name" value="NAD(P)_OxRdtase_dom_sf"/>
</dbReference>
<dbReference type="InterPro" id="IPR020471">
    <property type="entry name" value="AKR"/>
</dbReference>
<accession>W0FS03</accession>
<dbReference type="SUPFAM" id="SSF46548">
    <property type="entry name" value="alpha-helical ferredoxin"/>
    <property type="match status" value="1"/>
</dbReference>
<evidence type="ECO:0000256" key="3">
    <source>
        <dbReference type="ARBA" id="ARBA00023014"/>
    </source>
</evidence>
<dbReference type="PRINTS" id="PR00069">
    <property type="entry name" value="ALDKETRDTASE"/>
</dbReference>
<evidence type="ECO:0000256" key="2">
    <source>
        <dbReference type="ARBA" id="ARBA00023004"/>
    </source>
</evidence>
<feature type="domain" description="4Fe-4S ferredoxin-type" evidence="4">
    <location>
        <begin position="338"/>
        <end position="367"/>
    </location>
</feature>
<sequence>MQYRKDRNGTELSVLGFGCMRFTRKGNALDLEKAEKELLAAYRAGVNYYDTAYIYPGSEVLLGTVLSRNGIRDKVYIATKLPQYMISSLNGVEKYFREQLERLQTGYIDYYLMHHMTDAAQWERLRHAGIEQWIAEKKKAGAIRNIGFSYHGNTENFLNILNAYDWDFCQIQYNYLDETAQAGRIGLRAAAEKGIPVIIMEPLRGGKLVNGLPKEARRAMEDNARGWSPAEWGLKWLYDQPEVTVVLSGMNSEEMVAENVRTASDTLPHTLEEGDFALLEQVKTLIRAGEKVGCTGCRYCMPCPKGVDIPGIFRCYNAMYTEGKGDGRMQFAQTVGLTRTPAFATQCVGCGKCEQHCPQQIPIREKLKEADRALRPLPYRIGINIVRTYLFRKSRKSTAKE</sequence>
<dbReference type="InterPro" id="IPR023210">
    <property type="entry name" value="NADP_OxRdtase_dom"/>
</dbReference>
<dbReference type="PROSITE" id="PS51379">
    <property type="entry name" value="4FE4S_FER_2"/>
    <property type="match status" value="1"/>
</dbReference>
<keyword evidence="1" id="KW-0479">Metal-binding</keyword>
<dbReference type="AlphaFoldDB" id="W0FS03"/>
<dbReference type="PROSITE" id="PS00198">
    <property type="entry name" value="4FE4S_FER_1"/>
    <property type="match status" value="1"/>
</dbReference>
<proteinExistence type="predicted"/>
<dbReference type="GO" id="GO:0016491">
    <property type="term" value="F:oxidoreductase activity"/>
    <property type="evidence" value="ECO:0007669"/>
    <property type="project" value="InterPro"/>
</dbReference>
<organism evidence="5">
    <name type="scientific">uncultured bacterium Contig1588_n_1603_cl</name>
    <dbReference type="NCBI Taxonomy" id="1393463"/>
    <lineage>
        <taxon>Bacteria</taxon>
        <taxon>environmental samples</taxon>
    </lineage>
</organism>
<dbReference type="InterPro" id="IPR053135">
    <property type="entry name" value="AKR2_Oxidoreductase"/>
</dbReference>
<protein>
    <submittedName>
        <fullName evidence="5">Aldo/keto reductase</fullName>
    </submittedName>
</protein>
<dbReference type="GO" id="GO:0046872">
    <property type="term" value="F:metal ion binding"/>
    <property type="evidence" value="ECO:0007669"/>
    <property type="project" value="UniProtKB-KW"/>
</dbReference>
<dbReference type="Gene3D" id="3.20.20.100">
    <property type="entry name" value="NADP-dependent oxidoreductase domain"/>
    <property type="match status" value="1"/>
</dbReference>